<dbReference type="SMART" id="SM00437">
    <property type="entry name" value="TOP1Ac"/>
    <property type="match status" value="1"/>
</dbReference>
<dbReference type="PANTHER" id="PTHR42785">
    <property type="entry name" value="DNA TOPOISOMERASE, TYPE IA, CORE"/>
    <property type="match status" value="1"/>
</dbReference>
<dbReference type="Gene3D" id="3.30.65.10">
    <property type="entry name" value="Bacterial Topoisomerase I, domain 1"/>
    <property type="match status" value="3"/>
</dbReference>
<comment type="function">
    <text evidence="10">Releases the supercoiling and torsional tension of DNA, which is introduced during the DNA replication and transcription, by transiently cleaving and rejoining one strand of the DNA duplex. Introduces a single-strand break via transesterification at a target site in duplex DNA. The scissile phosphodiester is attacked by the catalytic tyrosine of the enzyme, resulting in the formation of a DNA-(5'-phosphotyrosyl)-enzyme intermediate and the expulsion of a 3'-OH DNA strand. The free DNA strand then undergoes passage around the unbroken strand, thus removing DNA supercoils. Finally, in the religation step, the DNA 3'-OH attacks the covalent intermediate to expel the active-site tyrosine and restore the DNA phosphodiester backbone.</text>
</comment>
<feature type="site" description="Interaction with DNA" evidence="10">
    <location>
        <position position="309"/>
    </location>
</feature>
<evidence type="ECO:0000256" key="10">
    <source>
        <dbReference type="HAMAP-Rule" id="MF_00952"/>
    </source>
</evidence>
<name>A0A0A8E6B0_9GAMM</name>
<keyword evidence="8 10" id="KW-0238">DNA-binding</keyword>
<dbReference type="Gene3D" id="1.10.290.10">
    <property type="entry name" value="Topoisomerase I, domain 4"/>
    <property type="match status" value="1"/>
</dbReference>
<dbReference type="InterPro" id="IPR023406">
    <property type="entry name" value="Topo_IA_AS"/>
</dbReference>
<keyword evidence="9 10" id="KW-0413">Isomerase</keyword>
<dbReference type="GO" id="GO:0003917">
    <property type="term" value="F:DNA topoisomerase type I (single strand cut, ATP-independent) activity"/>
    <property type="evidence" value="ECO:0007669"/>
    <property type="project" value="UniProtKB-UniRule"/>
</dbReference>
<dbReference type="Pfam" id="PF01751">
    <property type="entry name" value="Toprim"/>
    <property type="match status" value="1"/>
</dbReference>
<dbReference type="AlphaFoldDB" id="A0A0A8E6B0"/>
<accession>A0A0A8E6B0</accession>
<dbReference type="Gene3D" id="3.40.50.140">
    <property type="match status" value="1"/>
</dbReference>
<dbReference type="InterPro" id="IPR013824">
    <property type="entry name" value="Topo_IA_cen_sub1"/>
</dbReference>
<keyword evidence="5" id="KW-0862">Zinc</keyword>
<evidence type="ECO:0000256" key="5">
    <source>
        <dbReference type="ARBA" id="ARBA00022833"/>
    </source>
</evidence>
<feature type="active site" description="O-(5'-phospho-DNA)-tyrosine intermediate" evidence="10">
    <location>
        <position position="307"/>
    </location>
</feature>
<dbReference type="NCBIfam" id="TIGR01051">
    <property type="entry name" value="topA_bact"/>
    <property type="match status" value="1"/>
</dbReference>
<evidence type="ECO:0000259" key="11">
    <source>
        <dbReference type="PROSITE" id="PS50880"/>
    </source>
</evidence>
<dbReference type="Pfam" id="PF01396">
    <property type="entry name" value="Zn_ribbon_Top1"/>
    <property type="match status" value="4"/>
</dbReference>
<sequence>MAKNLVIVESPAKTKTIKKYLGKDFDILASFGHVREIPSKDTSIDINDNFKIKYVINDKSKKHIEAIKKSAQEAENIYLATDPDREGEAISWHVQEILKNAKLLKDKKVYRISFNEITKTAVSNAIAHPKEISMDLVNAQKARQALDFLVGFNLSPLLWRKITSGLSAGRVQSPALRMIVEREIERENFIKRDYWSLTAATFKQKQILANLIEFNENKIEQFSFADEKSALAAKKTILKDANGYLIVNEIIEKTLKRNPYPPFITSTLQQEAAKKLGFTAKKTMSVAQKLYEGIDLGDGESVGLISYMRTDSTNLSNDALNDIRNFIESKYQKHMLPSKPRVFSKKSQNAQEAHEAIRVTAASRTPESIKEYLTQDEFKLYSLIYNRTIACQMKHATLNSTSVDLITENNKHKFRTTGTVIVDAGFLSLYNVEKDEDDQDDDPENQQTLPKFEKGEKVKLNDIISKAHSTEPPPRFTEASLVKALEKYGIGRPSTYASIISTLQQRDYVEIEKKRFIPTDKGRVVNKFLTEYFKKYVEYSYTAGLEKELDEIANHKNDYLSVLNNFWQPFIERINKISEEVSRKDVVQEEIDEDCPECGSKLSLRLGRNGRFIGCTNYPKCTYTRQIVGAGEEPKEKEEPTVIEDRKCPTCDSELHIKQGRYGKFIGCSNYPTCKHMEPLEKPKDTGVVCPKCNQNHIVEKKSRKGKVFYACSGFPKCKNAYWYPPIKEPCPKCNSPILLHKITKKDGEQKACPNTECDYAVSLGDE</sequence>
<proteinExistence type="inferred from homology"/>
<dbReference type="PRINTS" id="PR00417">
    <property type="entry name" value="PRTPISMRASEI"/>
</dbReference>
<dbReference type="EC" id="5.6.2.1" evidence="10"/>
<dbReference type="HAMAP" id="MF_00952">
    <property type="entry name" value="Topoisom_1_prok"/>
    <property type="match status" value="1"/>
</dbReference>
<feature type="domain" description="Topo IA-type catalytic" evidence="12">
    <location>
        <begin position="133"/>
        <end position="574"/>
    </location>
</feature>
<keyword evidence="4" id="KW-0863">Zinc-finger</keyword>
<dbReference type="InterPro" id="IPR028612">
    <property type="entry name" value="Topoisom_1_IA"/>
</dbReference>
<dbReference type="InterPro" id="IPR013826">
    <property type="entry name" value="Topo_IA_cen_sub3"/>
</dbReference>
<dbReference type="InterPro" id="IPR003602">
    <property type="entry name" value="Topo_IA_DNA-bd_dom"/>
</dbReference>
<evidence type="ECO:0000256" key="4">
    <source>
        <dbReference type="ARBA" id="ARBA00022771"/>
    </source>
</evidence>
<dbReference type="PROSITE" id="PS50880">
    <property type="entry name" value="TOPRIM"/>
    <property type="match status" value="1"/>
</dbReference>
<evidence type="ECO:0000256" key="9">
    <source>
        <dbReference type="ARBA" id="ARBA00023235"/>
    </source>
</evidence>
<dbReference type="InterPro" id="IPR023405">
    <property type="entry name" value="Topo_IA_core_domain"/>
</dbReference>
<evidence type="ECO:0000256" key="1">
    <source>
        <dbReference type="ARBA" id="ARBA00000213"/>
    </source>
</evidence>
<comment type="subunit">
    <text evidence="10">Monomer.</text>
</comment>
<feature type="site" description="Interaction with DNA" evidence="10">
    <location>
        <position position="143"/>
    </location>
</feature>
<evidence type="ECO:0000256" key="7">
    <source>
        <dbReference type="ARBA" id="ARBA00023029"/>
    </source>
</evidence>
<dbReference type="GO" id="GO:0003677">
    <property type="term" value="F:DNA binding"/>
    <property type="evidence" value="ECO:0007669"/>
    <property type="project" value="UniProtKB-KW"/>
</dbReference>
<dbReference type="PROSITE" id="PS00396">
    <property type="entry name" value="TOPO_IA_1"/>
    <property type="match status" value="1"/>
</dbReference>
<dbReference type="SMART" id="SM00493">
    <property type="entry name" value="TOPRIM"/>
    <property type="match status" value="1"/>
</dbReference>
<feature type="site" description="Interaction with DNA" evidence="10">
    <location>
        <position position="159"/>
    </location>
</feature>
<dbReference type="Pfam" id="PF01131">
    <property type="entry name" value="Topoisom_bac"/>
    <property type="match status" value="1"/>
</dbReference>
<organism evidence="13 14">
    <name type="scientific">Allofrancisella guangzhouensis</name>
    <dbReference type="NCBI Taxonomy" id="594679"/>
    <lineage>
        <taxon>Bacteria</taxon>
        <taxon>Pseudomonadati</taxon>
        <taxon>Pseudomonadota</taxon>
        <taxon>Gammaproteobacteria</taxon>
        <taxon>Thiotrichales</taxon>
        <taxon>Francisellaceae</taxon>
        <taxon>Allofrancisella</taxon>
    </lineage>
</organism>
<dbReference type="InterPro" id="IPR006171">
    <property type="entry name" value="TOPRIM_dom"/>
</dbReference>
<comment type="catalytic activity">
    <reaction evidence="1 10">
        <text>ATP-independent breakage of single-stranded DNA, followed by passage and rejoining.</text>
        <dbReference type="EC" id="5.6.2.1"/>
    </reaction>
</comment>
<dbReference type="InterPro" id="IPR013497">
    <property type="entry name" value="Topo_IA_cen"/>
</dbReference>
<dbReference type="GO" id="GO:0006265">
    <property type="term" value="P:DNA topological change"/>
    <property type="evidence" value="ECO:0007669"/>
    <property type="project" value="UniProtKB-UniRule"/>
</dbReference>
<protein>
    <recommendedName>
        <fullName evidence="10">DNA topoisomerase 1</fullName>
        <ecNumber evidence="10">5.6.2.1</ecNumber>
    </recommendedName>
    <alternativeName>
        <fullName evidence="10">DNA topoisomerase I</fullName>
    </alternativeName>
</protein>
<dbReference type="PROSITE" id="PS52039">
    <property type="entry name" value="TOPO_IA_2"/>
    <property type="match status" value="1"/>
</dbReference>
<dbReference type="Gene3D" id="2.70.20.10">
    <property type="entry name" value="Topoisomerase I, domain 3"/>
    <property type="match status" value="1"/>
</dbReference>
<evidence type="ECO:0000256" key="6">
    <source>
        <dbReference type="ARBA" id="ARBA00022842"/>
    </source>
</evidence>
<keyword evidence="3" id="KW-0479">Metal-binding</keyword>
<evidence type="ECO:0000256" key="3">
    <source>
        <dbReference type="ARBA" id="ARBA00022723"/>
    </source>
</evidence>
<dbReference type="InterPro" id="IPR005733">
    <property type="entry name" value="TopoI_bac-type"/>
</dbReference>
<comment type="similarity">
    <text evidence="2 10">Belongs to the type IA topoisomerase family.</text>
</comment>
<feature type="site" description="Interaction with DNA" evidence="10">
    <location>
        <position position="147"/>
    </location>
</feature>
<dbReference type="InterPro" id="IPR034149">
    <property type="entry name" value="TOPRIM_TopoI"/>
</dbReference>
<dbReference type="Gene3D" id="1.10.460.10">
    <property type="entry name" value="Topoisomerase I, domain 2"/>
    <property type="match status" value="1"/>
</dbReference>
<dbReference type="EMBL" id="CP010427">
    <property type="protein sequence ID" value="AJC49499.1"/>
    <property type="molecule type" value="Genomic_DNA"/>
</dbReference>
<evidence type="ECO:0000256" key="8">
    <source>
        <dbReference type="ARBA" id="ARBA00023125"/>
    </source>
</evidence>
<dbReference type="CDD" id="cd03363">
    <property type="entry name" value="TOPRIM_TopoIA_TopoI"/>
    <property type="match status" value="1"/>
</dbReference>
<keyword evidence="7 10" id="KW-0799">Topoisomerase</keyword>
<feature type="domain" description="Toprim" evidence="11">
    <location>
        <begin position="3"/>
        <end position="113"/>
    </location>
</feature>
<evidence type="ECO:0000313" key="13">
    <source>
        <dbReference type="EMBL" id="AJC49499.1"/>
    </source>
</evidence>
<dbReference type="Proteomes" id="UP000031104">
    <property type="component" value="Chromosome"/>
</dbReference>
<dbReference type="RefSeq" id="WP_039125636.1">
    <property type="nucleotide sequence ID" value="NZ_CP010427.1"/>
</dbReference>
<dbReference type="GO" id="GO:0005694">
    <property type="term" value="C:chromosome"/>
    <property type="evidence" value="ECO:0007669"/>
    <property type="project" value="InterPro"/>
</dbReference>
<evidence type="ECO:0000259" key="12">
    <source>
        <dbReference type="PROSITE" id="PS52039"/>
    </source>
</evidence>
<dbReference type="SUPFAM" id="SSF57783">
    <property type="entry name" value="Zinc beta-ribbon"/>
    <property type="match status" value="2"/>
</dbReference>
<comment type="caution">
    <text evidence="10">Lacks conserved residue(s) required for the propagation of feature annotation.</text>
</comment>
<dbReference type="InterPro" id="IPR013498">
    <property type="entry name" value="Topo_IA_Znf"/>
</dbReference>
<dbReference type="InterPro" id="IPR013825">
    <property type="entry name" value="Topo_IA_cen_sub2"/>
</dbReference>
<dbReference type="STRING" id="594679.SD28_07690"/>
<dbReference type="PANTHER" id="PTHR42785:SF1">
    <property type="entry name" value="DNA TOPOISOMERASE"/>
    <property type="match status" value="1"/>
</dbReference>
<evidence type="ECO:0000256" key="2">
    <source>
        <dbReference type="ARBA" id="ARBA00009446"/>
    </source>
</evidence>
<dbReference type="OrthoDB" id="9804262at2"/>
<feature type="site" description="Interaction with DNA" evidence="10">
    <location>
        <position position="33"/>
    </location>
</feature>
<feature type="region of interest" description="Interaction with DNA" evidence="10">
    <location>
        <begin position="167"/>
        <end position="172"/>
    </location>
</feature>
<dbReference type="InterPro" id="IPR003601">
    <property type="entry name" value="Topo_IA_2"/>
</dbReference>
<dbReference type="KEGG" id="fgu:SD28_07690"/>
<dbReference type="SMART" id="SM00436">
    <property type="entry name" value="TOP1Bc"/>
    <property type="match status" value="1"/>
</dbReference>
<evidence type="ECO:0000313" key="14">
    <source>
        <dbReference type="Proteomes" id="UP000031104"/>
    </source>
</evidence>
<feature type="site" description="Interaction with DNA" evidence="10">
    <location>
        <position position="506"/>
    </location>
</feature>
<dbReference type="CDD" id="cd00186">
    <property type="entry name" value="TOP1Ac"/>
    <property type="match status" value="1"/>
</dbReference>
<dbReference type="InterPro" id="IPR000380">
    <property type="entry name" value="Topo_IA"/>
</dbReference>
<keyword evidence="14" id="KW-1185">Reference proteome</keyword>
<dbReference type="GO" id="GO:0008270">
    <property type="term" value="F:zinc ion binding"/>
    <property type="evidence" value="ECO:0007669"/>
    <property type="project" value="UniProtKB-KW"/>
</dbReference>
<dbReference type="SUPFAM" id="SSF56712">
    <property type="entry name" value="Prokaryotic type I DNA topoisomerase"/>
    <property type="match status" value="1"/>
</dbReference>
<keyword evidence="6" id="KW-0460">Magnesium</keyword>
<dbReference type="HOGENOM" id="CLU_002929_4_3_6"/>
<gene>
    <name evidence="10" type="primary">topA</name>
    <name evidence="13" type="ORF">SD28_07690</name>
</gene>
<reference evidence="13 14" key="1">
    <citation type="submission" date="2014-12" db="EMBL/GenBank/DDBJ databases">
        <title>Complete genome sequence of Francisella guanzhouensis strain 08HL01032 isolated from air-conditioning system in China.</title>
        <authorList>
            <person name="Svensson D."/>
            <person name="Ohrman C."/>
            <person name="Backman S."/>
            <person name="Karlsson E."/>
            <person name="Nilsson E."/>
            <person name="Bystrom M."/>
            <person name="Larkeryd A."/>
            <person name="Stenberg P."/>
            <person name="Scholtz H.C."/>
            <person name="Forsman M."/>
            <person name="Sjodin A."/>
        </authorList>
    </citation>
    <scope>NUCLEOTIDE SEQUENCE [LARGE SCALE GENOMIC DNA]</scope>
    <source>
        <strain evidence="13 14">08HL01032</strain>
    </source>
</reference>